<dbReference type="PANTHER" id="PTHR30625:SF11">
    <property type="entry name" value="MOTA_TOLQ_EXBB PROTON CHANNEL DOMAIN-CONTAINING PROTEIN"/>
    <property type="match status" value="1"/>
</dbReference>
<evidence type="ECO:0000256" key="7">
    <source>
        <dbReference type="SAM" id="Coils"/>
    </source>
</evidence>
<evidence type="ECO:0000256" key="4">
    <source>
        <dbReference type="ARBA" id="ARBA00022989"/>
    </source>
</evidence>
<feature type="transmembrane region" description="Helical" evidence="8">
    <location>
        <begin position="390"/>
        <end position="410"/>
    </location>
</feature>
<comment type="similarity">
    <text evidence="6">Belongs to the exbB/tolQ family.</text>
</comment>
<feature type="signal peptide" evidence="9">
    <location>
        <begin position="1"/>
        <end position="23"/>
    </location>
</feature>
<dbReference type="InterPro" id="IPR017270">
    <property type="entry name" value="MotA/TolQ/ExbB-rel"/>
</dbReference>
<keyword evidence="9" id="KW-0732">Signal</keyword>
<dbReference type="InterPro" id="IPR002898">
    <property type="entry name" value="MotA_ExbB_proton_chnl"/>
</dbReference>
<dbReference type="AlphaFoldDB" id="A0A1E5E165"/>
<evidence type="ECO:0000256" key="6">
    <source>
        <dbReference type="RuleBase" id="RU004057"/>
    </source>
</evidence>
<keyword evidence="6" id="KW-0813">Transport</keyword>
<keyword evidence="5 8" id="KW-0472">Membrane</keyword>
<keyword evidence="12" id="KW-1185">Reference proteome</keyword>
<organism evidence="11 12">
    <name type="scientific">Vibrio rumoiensis 1S-45</name>
    <dbReference type="NCBI Taxonomy" id="1188252"/>
    <lineage>
        <taxon>Bacteria</taxon>
        <taxon>Pseudomonadati</taxon>
        <taxon>Pseudomonadota</taxon>
        <taxon>Gammaproteobacteria</taxon>
        <taxon>Vibrionales</taxon>
        <taxon>Vibrionaceae</taxon>
        <taxon>Vibrio</taxon>
    </lineage>
</organism>
<name>A0A1E5E165_9VIBR</name>
<dbReference type="OrthoDB" id="4045at2"/>
<feature type="transmembrane region" description="Helical" evidence="8">
    <location>
        <begin position="265"/>
        <end position="286"/>
    </location>
</feature>
<feature type="coiled-coil region" evidence="7">
    <location>
        <begin position="55"/>
        <end position="82"/>
    </location>
</feature>
<comment type="subcellular location">
    <subcellularLocation>
        <location evidence="1">Cell membrane</location>
        <topology evidence="1">Multi-pass membrane protein</topology>
    </subcellularLocation>
    <subcellularLocation>
        <location evidence="6">Membrane</location>
        <topology evidence="6">Multi-pass membrane protein</topology>
    </subcellularLocation>
</comment>
<keyword evidence="7" id="KW-0175">Coiled coil</keyword>
<evidence type="ECO:0000256" key="3">
    <source>
        <dbReference type="ARBA" id="ARBA00022692"/>
    </source>
</evidence>
<keyword evidence="11" id="KW-0282">Flagellum</keyword>
<dbReference type="GO" id="GO:0005886">
    <property type="term" value="C:plasma membrane"/>
    <property type="evidence" value="ECO:0007669"/>
    <property type="project" value="UniProtKB-SubCell"/>
</dbReference>
<evidence type="ECO:0000313" key="12">
    <source>
        <dbReference type="Proteomes" id="UP000094070"/>
    </source>
</evidence>
<dbReference type="Pfam" id="PF01618">
    <property type="entry name" value="MotA_ExbB"/>
    <property type="match status" value="1"/>
</dbReference>
<dbReference type="GO" id="GO:0017038">
    <property type="term" value="P:protein import"/>
    <property type="evidence" value="ECO:0007669"/>
    <property type="project" value="TreeGrafter"/>
</dbReference>
<dbReference type="PIRSF" id="PIRSF037714">
    <property type="entry name" value="TolR"/>
    <property type="match status" value="1"/>
</dbReference>
<accession>A0A1E5E165</accession>
<dbReference type="eggNOG" id="COG0811">
    <property type="taxonomic scope" value="Bacteria"/>
</dbReference>
<feature type="transmembrane region" description="Helical" evidence="8">
    <location>
        <begin position="352"/>
        <end position="370"/>
    </location>
</feature>
<evidence type="ECO:0000256" key="9">
    <source>
        <dbReference type="SAM" id="SignalP"/>
    </source>
</evidence>
<keyword evidence="2" id="KW-1003">Cell membrane</keyword>
<dbReference type="InterPro" id="IPR050790">
    <property type="entry name" value="ExbB/TolQ_transport"/>
</dbReference>
<protein>
    <submittedName>
        <fullName evidence="11">Flagellar motor protein MotA</fullName>
    </submittedName>
</protein>
<evidence type="ECO:0000256" key="5">
    <source>
        <dbReference type="ARBA" id="ARBA00023136"/>
    </source>
</evidence>
<keyword evidence="3 8" id="KW-0812">Transmembrane</keyword>
<gene>
    <name evidence="11" type="ORF">A1QC_10480</name>
</gene>
<keyword evidence="11" id="KW-0969">Cilium</keyword>
<feature type="chain" id="PRO_5009174594" evidence="9">
    <location>
        <begin position="24"/>
        <end position="453"/>
    </location>
</feature>
<evidence type="ECO:0000313" key="11">
    <source>
        <dbReference type="EMBL" id="OEF24253.1"/>
    </source>
</evidence>
<reference evidence="11 12" key="1">
    <citation type="journal article" date="2012" name="Science">
        <title>Ecological populations of bacteria act as socially cohesive units of antibiotic production and resistance.</title>
        <authorList>
            <person name="Cordero O.X."/>
            <person name="Wildschutte H."/>
            <person name="Kirkup B."/>
            <person name="Proehl S."/>
            <person name="Ngo L."/>
            <person name="Hussain F."/>
            <person name="Le Roux F."/>
            <person name="Mincer T."/>
            <person name="Polz M.F."/>
        </authorList>
    </citation>
    <scope>NUCLEOTIDE SEQUENCE [LARGE SCALE GENOMIC DNA]</scope>
    <source>
        <strain evidence="11 12">1S-45</strain>
    </source>
</reference>
<dbReference type="Proteomes" id="UP000094070">
    <property type="component" value="Unassembled WGS sequence"/>
</dbReference>
<evidence type="ECO:0000256" key="1">
    <source>
        <dbReference type="ARBA" id="ARBA00004651"/>
    </source>
</evidence>
<keyword evidence="11" id="KW-0966">Cell projection</keyword>
<dbReference type="PANTHER" id="PTHR30625">
    <property type="entry name" value="PROTEIN TOLQ"/>
    <property type="match status" value="1"/>
</dbReference>
<evidence type="ECO:0000259" key="10">
    <source>
        <dbReference type="Pfam" id="PF01618"/>
    </source>
</evidence>
<feature type="domain" description="MotA/TolQ/ExbB proton channel" evidence="10">
    <location>
        <begin position="309"/>
        <end position="427"/>
    </location>
</feature>
<comment type="caution">
    <text evidence="11">The sequence shown here is derived from an EMBL/GenBank/DDBJ whole genome shotgun (WGS) entry which is preliminary data.</text>
</comment>
<keyword evidence="6" id="KW-0653">Protein transport</keyword>
<sequence length="453" mass="49389">MPRTFTLFFTSLVLASTAFQVSADDLASLDNKAKADQVSENAHNQQRVALSAEQRAQLTVQRDRLAKQLAKIEQKNTQLGEIFSANEEVLADKEKELQLATGSLGELFGVVRQAAKDVQLSYQDSLLTEQGKAFETQLDKVISTDALPSLKLLTQLWQAMDYKARTGSELLLTSVPFVEGDGKTTQLPVMRIGDMALLSEHGYVQWDFARQQAFNYLALPSETPSLSGLQAEPKQAILIDPTRGVMLEQYAHQPTLMQRIDQAGIVGKVIIVILLIGLVIAAIRGVRLAMIQQQISKQLKQPETPTDNPLGRILSVYNKEKKQSVESLELRLLESILDEQQGLERGLSMLKLFAALAPMLGLLGTVTGMIETFQVITQFGNGDPKVMAGGISMALITTVLGLVAAMPLLLAHNILSNRAEVIRNTLEKQGVSLVASRAEAESDALSSSAQVNA</sequence>
<evidence type="ECO:0000256" key="8">
    <source>
        <dbReference type="SAM" id="Phobius"/>
    </source>
</evidence>
<proteinExistence type="inferred from homology"/>
<evidence type="ECO:0000256" key="2">
    <source>
        <dbReference type="ARBA" id="ARBA00022475"/>
    </source>
</evidence>
<dbReference type="STRING" id="1188252.A1QC_10480"/>
<dbReference type="EMBL" id="AJYK02000079">
    <property type="protein sequence ID" value="OEF24253.1"/>
    <property type="molecule type" value="Genomic_DNA"/>
</dbReference>
<keyword evidence="4 8" id="KW-1133">Transmembrane helix</keyword>